<evidence type="ECO:0000313" key="4">
    <source>
        <dbReference type="EMBL" id="KAI1856803.1"/>
    </source>
</evidence>
<keyword evidence="2" id="KW-0812">Transmembrane</keyword>
<proteinExistence type="predicted"/>
<comment type="caution">
    <text evidence="4">The sequence shown here is derived from an EMBL/GenBank/DDBJ whole genome shotgun (WGS) entry which is preliminary data.</text>
</comment>
<feature type="domain" description="Apple" evidence="3">
    <location>
        <begin position="46"/>
        <end position="80"/>
    </location>
</feature>
<keyword evidence="2" id="KW-0472">Membrane</keyword>
<dbReference type="Gene3D" id="3.50.4.10">
    <property type="entry name" value="Hepatocyte Growth Factor"/>
    <property type="match status" value="1"/>
</dbReference>
<evidence type="ECO:0000259" key="3">
    <source>
        <dbReference type="Pfam" id="PF14295"/>
    </source>
</evidence>
<protein>
    <recommendedName>
        <fullName evidence="3">Apple domain-containing protein</fullName>
    </recommendedName>
</protein>
<name>A0A9Q0AJH8_9PEZI</name>
<organism evidence="4 5">
    <name type="scientific">Neoarthrinium moseri</name>
    <dbReference type="NCBI Taxonomy" id="1658444"/>
    <lineage>
        <taxon>Eukaryota</taxon>
        <taxon>Fungi</taxon>
        <taxon>Dikarya</taxon>
        <taxon>Ascomycota</taxon>
        <taxon>Pezizomycotina</taxon>
        <taxon>Sordariomycetes</taxon>
        <taxon>Xylariomycetidae</taxon>
        <taxon>Amphisphaeriales</taxon>
        <taxon>Apiosporaceae</taxon>
        <taxon>Neoarthrinium</taxon>
    </lineage>
</organism>
<evidence type="ECO:0000256" key="1">
    <source>
        <dbReference type="SAM" id="MobiDB-lite"/>
    </source>
</evidence>
<keyword evidence="2" id="KW-1133">Transmembrane helix</keyword>
<feature type="domain" description="Apple" evidence="3">
    <location>
        <begin position="144"/>
        <end position="187"/>
    </location>
</feature>
<dbReference type="Pfam" id="PF14295">
    <property type="entry name" value="PAN_4"/>
    <property type="match status" value="2"/>
</dbReference>
<evidence type="ECO:0000313" key="5">
    <source>
        <dbReference type="Proteomes" id="UP000829685"/>
    </source>
</evidence>
<dbReference type="Proteomes" id="UP000829685">
    <property type="component" value="Unassembled WGS sequence"/>
</dbReference>
<feature type="transmembrane region" description="Helical" evidence="2">
    <location>
        <begin position="289"/>
        <end position="312"/>
    </location>
</feature>
<reference evidence="4" key="1">
    <citation type="submission" date="2021-03" db="EMBL/GenBank/DDBJ databases">
        <title>Revisited historic fungal species revealed as producer of novel bioactive compounds through whole genome sequencing and comparative genomics.</title>
        <authorList>
            <person name="Vignolle G.A."/>
            <person name="Hochenegger N."/>
            <person name="Mach R.L."/>
            <person name="Mach-Aigner A.R."/>
            <person name="Javad Rahimi M."/>
            <person name="Salim K.A."/>
            <person name="Chan C.M."/>
            <person name="Lim L.B.L."/>
            <person name="Cai F."/>
            <person name="Druzhinina I.S."/>
            <person name="U'Ren J.M."/>
            <person name="Derntl C."/>
        </authorList>
    </citation>
    <scope>NUCLEOTIDE SEQUENCE</scope>
    <source>
        <strain evidence="4">TUCIM 5799</strain>
    </source>
</reference>
<keyword evidence="5" id="KW-1185">Reference proteome</keyword>
<dbReference type="InterPro" id="IPR003609">
    <property type="entry name" value="Pan_app"/>
</dbReference>
<dbReference type="EMBL" id="JAFIMR010000042">
    <property type="protein sequence ID" value="KAI1856803.1"/>
    <property type="molecule type" value="Genomic_DNA"/>
</dbReference>
<gene>
    <name evidence="4" type="ORF">JX265_011444</name>
</gene>
<sequence length="442" mass="44933">MLSSAAMVLPALAVRQLGNSHFPCPNGNNTQIGDIQKFDVLCGVDIGGIEIDRMQVDSLSTCAGICTSHQNPRCDGVTFRLDNTCIFKSDLSGAQIKAASGADSARGIMPNPPPTSGCSSLGTGNIEFVQAKNFNLQCAQVFVGNDIEQQFQPSFEACLNACANMTACGGISFDLTQSAGFKNCYLKTEITTGGLLAKANIDSAFVSVNNAAANPSSQASGGFVTQSSAPASAASSTTTATSQPAGATTVMMTTVSVPASFEEATSTPSSIPIATVAPVPADTAASSNAWIAAPVIGGLAAVTLILGIFILWGRRRRSGGRSLPFAGGFGGRLPHGRAFFGGEKLVDEEATRVRSSVSSRGLDSAMSGVAKSGASGGIKVLSGSGRRVGHETMTAGTGPGLDDMVGLRDSQNGLKLNGVSVHSANRESVPGIPGAFAGPETK</sequence>
<dbReference type="AlphaFoldDB" id="A0A9Q0AJH8"/>
<feature type="region of interest" description="Disordered" evidence="1">
    <location>
        <begin position="381"/>
        <end position="403"/>
    </location>
</feature>
<evidence type="ECO:0000256" key="2">
    <source>
        <dbReference type="SAM" id="Phobius"/>
    </source>
</evidence>
<accession>A0A9Q0AJH8</accession>